<name>E4Z2T9_OIKDI</name>
<organism evidence="1">
    <name type="scientific">Oikopleura dioica</name>
    <name type="common">Tunicate</name>
    <dbReference type="NCBI Taxonomy" id="34765"/>
    <lineage>
        <taxon>Eukaryota</taxon>
        <taxon>Metazoa</taxon>
        <taxon>Chordata</taxon>
        <taxon>Tunicata</taxon>
        <taxon>Appendicularia</taxon>
        <taxon>Copelata</taxon>
        <taxon>Oikopleuridae</taxon>
        <taxon>Oikopleura</taxon>
    </lineage>
</organism>
<proteinExistence type="predicted"/>
<sequence length="31" mass="3795">MPSEDDYRWRRDFRCANKVSFNEKCGQKGDR</sequence>
<evidence type="ECO:0000313" key="1">
    <source>
        <dbReference type="EMBL" id="CBY42017.1"/>
    </source>
</evidence>
<reference evidence="1" key="1">
    <citation type="journal article" date="2010" name="Science">
        <title>Plasticity of animal genome architecture unmasked by rapid evolution of a pelagic tunicate.</title>
        <authorList>
            <person name="Denoeud F."/>
            <person name="Henriet S."/>
            <person name="Mungpakdee S."/>
            <person name="Aury J.M."/>
            <person name="Da Silva C."/>
            <person name="Brinkmann H."/>
            <person name="Mikhaleva J."/>
            <person name="Olsen L.C."/>
            <person name="Jubin C."/>
            <person name="Canestro C."/>
            <person name="Bouquet J.M."/>
            <person name="Danks G."/>
            <person name="Poulain J."/>
            <person name="Campsteijn C."/>
            <person name="Adamski M."/>
            <person name="Cross I."/>
            <person name="Yadetie F."/>
            <person name="Muffato M."/>
            <person name="Louis A."/>
            <person name="Butcher S."/>
            <person name="Tsagkogeorga G."/>
            <person name="Konrad A."/>
            <person name="Singh S."/>
            <person name="Jensen M.F."/>
            <person name="Cong E.H."/>
            <person name="Eikeseth-Otteraa H."/>
            <person name="Noel B."/>
            <person name="Anthouard V."/>
            <person name="Porcel B.M."/>
            <person name="Kachouri-Lafond R."/>
            <person name="Nishino A."/>
            <person name="Ugolini M."/>
            <person name="Chourrout P."/>
            <person name="Nishida H."/>
            <person name="Aasland R."/>
            <person name="Huzurbazar S."/>
            <person name="Westhof E."/>
            <person name="Delsuc F."/>
            <person name="Lehrach H."/>
            <person name="Reinhardt R."/>
            <person name="Weissenbach J."/>
            <person name="Roy S.W."/>
            <person name="Artiguenave F."/>
            <person name="Postlethwait J.H."/>
            <person name="Manak J.R."/>
            <person name="Thompson E.M."/>
            <person name="Jaillon O."/>
            <person name="Du Pasquier L."/>
            <person name="Boudinot P."/>
            <person name="Liberles D.A."/>
            <person name="Volff J.N."/>
            <person name="Philippe H."/>
            <person name="Lenhard B."/>
            <person name="Roest Crollius H."/>
            <person name="Wincker P."/>
            <person name="Chourrout D."/>
        </authorList>
    </citation>
    <scope>NUCLEOTIDE SEQUENCE [LARGE SCALE GENOMIC DNA]</scope>
</reference>
<feature type="non-terminal residue" evidence="1">
    <location>
        <position position="31"/>
    </location>
</feature>
<dbReference type="EMBL" id="FN656801">
    <property type="protein sequence ID" value="CBY42017.1"/>
    <property type="molecule type" value="Genomic_DNA"/>
</dbReference>
<gene>
    <name evidence="1" type="ORF">GSOID_T00025679001</name>
</gene>
<dbReference type="AlphaFoldDB" id="E4Z2T9"/>
<dbReference type="Proteomes" id="UP000011014">
    <property type="component" value="Unassembled WGS sequence"/>
</dbReference>
<protein>
    <submittedName>
        <fullName evidence="1">Uncharacterized protein</fullName>
    </submittedName>
</protein>
<accession>E4Z2T9</accession>